<feature type="compositionally biased region" description="Low complexity" evidence="1">
    <location>
        <begin position="138"/>
        <end position="150"/>
    </location>
</feature>
<dbReference type="InterPro" id="IPR019446">
    <property type="entry name" value="BMT5-like"/>
</dbReference>
<dbReference type="RefSeq" id="XP_062739397.1">
    <property type="nucleotide sequence ID" value="XM_062893571.1"/>
</dbReference>
<feature type="compositionally biased region" description="Acidic residues" evidence="1">
    <location>
        <begin position="411"/>
        <end position="460"/>
    </location>
</feature>
<evidence type="ECO:0000256" key="1">
    <source>
        <dbReference type="SAM" id="MobiDB-lite"/>
    </source>
</evidence>
<dbReference type="InterPro" id="IPR029063">
    <property type="entry name" value="SAM-dependent_MTases_sf"/>
</dbReference>
<accession>A0ABR0G3Z0</accession>
<evidence type="ECO:0000259" key="2">
    <source>
        <dbReference type="Pfam" id="PF10354"/>
    </source>
</evidence>
<evidence type="ECO:0000313" key="4">
    <source>
        <dbReference type="Proteomes" id="UP001323405"/>
    </source>
</evidence>
<dbReference type="SUPFAM" id="SSF53335">
    <property type="entry name" value="S-adenosyl-L-methionine-dependent methyltransferases"/>
    <property type="match status" value="1"/>
</dbReference>
<dbReference type="Proteomes" id="UP001323405">
    <property type="component" value="Unassembled WGS sequence"/>
</dbReference>
<dbReference type="EMBL" id="JAFFHA010000009">
    <property type="protein sequence ID" value="KAK4650422.1"/>
    <property type="molecule type" value="Genomic_DNA"/>
</dbReference>
<dbReference type="Pfam" id="PF10354">
    <property type="entry name" value="BMT5-like"/>
    <property type="match status" value="1"/>
</dbReference>
<sequence>MDKGVLRSPKTGKPTFQAASGAGLALSVQCNPTAARLCGWNHAACLPGPSLFFLPSIISSVSRQIAESPRYVRPPPARYRLRQLLNPIERLFISQETESQFTMAKKRGRLQEALKSAISQQKQKPSQPQGPPSKKQKTSQNRPQQQQQSNKPKKKHHQPSQSAPIIPFTPTDTILLLGEADLSFSASLSSHHKCTALTSTVFEPSLPALQEKYPHVDKNIFLLLTPPNAHPNSPPNNNKLLYNIDATKLSLKSQSFSRIIFNFPHIGGKSKDVNRQVRANQEMLVGFFRRALLHLAPRGKIIVTLFEGEPYTLWNIRDLARHAGLEVERSFRFQAGAYPGYAHARTLGVVRNKKTGEVSERAWKGERRESRSFVFVRKGEGEKAGPGQGKNRKQEGEKPGQGQGKKRKQEEEESEEEEEEEEEEEFEGWGESGEEEDEGSSGDEVDGDEKEDGDEASDDETAPKKTQG</sequence>
<gene>
    <name evidence="3" type="ORF">QC762_707280</name>
</gene>
<protein>
    <recommendedName>
        <fullName evidence="2">25S rRNA (uridine-N(3))-methyltransferase BMT5-like domain-containing protein</fullName>
    </recommendedName>
</protein>
<feature type="region of interest" description="Disordered" evidence="1">
    <location>
        <begin position="374"/>
        <end position="468"/>
    </location>
</feature>
<keyword evidence="4" id="KW-1185">Reference proteome</keyword>
<name>A0ABR0G3Z0_9PEZI</name>
<comment type="caution">
    <text evidence="3">The sequence shown here is derived from an EMBL/GenBank/DDBJ whole genome shotgun (WGS) entry which is preliminary data.</text>
</comment>
<evidence type="ECO:0000313" key="3">
    <source>
        <dbReference type="EMBL" id="KAK4650422.1"/>
    </source>
</evidence>
<feature type="domain" description="25S rRNA (uridine-N(3))-methyltransferase BMT5-like" evidence="2">
    <location>
        <begin position="175"/>
        <end position="345"/>
    </location>
</feature>
<dbReference type="GeneID" id="87913478"/>
<reference evidence="3 4" key="1">
    <citation type="journal article" date="2023" name="bioRxiv">
        <title>High-quality genome assemblies of four members of thePodospora anserinaspecies complex.</title>
        <authorList>
            <person name="Ament-Velasquez S.L."/>
            <person name="Vogan A.A."/>
            <person name="Wallerman O."/>
            <person name="Hartmann F."/>
            <person name="Gautier V."/>
            <person name="Silar P."/>
            <person name="Giraud T."/>
            <person name="Johannesson H."/>
        </authorList>
    </citation>
    <scope>NUCLEOTIDE SEQUENCE [LARGE SCALE GENOMIC DNA]</scope>
    <source>
        <strain evidence="3 4">CBS 415.72m</strain>
    </source>
</reference>
<dbReference type="PANTHER" id="PTHR11538">
    <property type="entry name" value="PHENYLALANYL-TRNA SYNTHETASE"/>
    <property type="match status" value="1"/>
</dbReference>
<proteinExistence type="predicted"/>
<feature type="compositionally biased region" description="Basic and acidic residues" evidence="1">
    <location>
        <begin position="374"/>
        <end position="383"/>
    </location>
</feature>
<organism evidence="3 4">
    <name type="scientific">Podospora pseudocomata</name>
    <dbReference type="NCBI Taxonomy" id="2093779"/>
    <lineage>
        <taxon>Eukaryota</taxon>
        <taxon>Fungi</taxon>
        <taxon>Dikarya</taxon>
        <taxon>Ascomycota</taxon>
        <taxon>Pezizomycotina</taxon>
        <taxon>Sordariomycetes</taxon>
        <taxon>Sordariomycetidae</taxon>
        <taxon>Sordariales</taxon>
        <taxon>Podosporaceae</taxon>
        <taxon>Podospora</taxon>
    </lineage>
</organism>
<feature type="region of interest" description="Disordered" evidence="1">
    <location>
        <begin position="113"/>
        <end position="166"/>
    </location>
</feature>
<dbReference type="PANTHER" id="PTHR11538:SF26">
    <property type="entry name" value="FERREDOXIN-FOLD ANTICODON-BINDING DOMAIN-CONTAINING PROTEIN 1"/>
    <property type="match status" value="1"/>
</dbReference>